<feature type="compositionally biased region" description="Basic and acidic residues" evidence="2">
    <location>
        <begin position="185"/>
        <end position="195"/>
    </location>
</feature>
<feature type="domain" description="Rab-GAP TBC" evidence="3">
    <location>
        <begin position="420"/>
        <end position="632"/>
    </location>
</feature>
<dbReference type="GO" id="GO:0005096">
    <property type="term" value="F:GTPase activator activity"/>
    <property type="evidence" value="ECO:0007669"/>
    <property type="project" value="UniProtKB-KW"/>
</dbReference>
<feature type="compositionally biased region" description="Acidic residues" evidence="2">
    <location>
        <begin position="209"/>
        <end position="228"/>
    </location>
</feature>
<sequence length="740" mass="84373">MNNTFNDLFKKAHGALATLRGQNNIFLGKDGEVVFSKNNVCVHESSVGGVPKVDESNVVHTPGYLTVHCLNDEQTGVTLVLQWLPNATLEKNPSSIRCVSPRSRAKTSNGEAPELAHSNGPSIVVDPTVVIVEDTASTSTDRPTSLNPSDELGVPAIKVIPNTPLDPNHKKLLDGFNEDELEAMKKNSEGKKNSDAESTGSGHTSGADEMSDKEDVSEASSIDEDDEEIQKIKNINLDTYRKTCQNFMDKTPEQFAQEHNLILNTGSKMDDSSVLAMAKDKVMFQQRPVSNSSLFSVNLGKMRSMRLFFSNPDCTSGQLVIASNEAQYKILHFHHGGLDKLAKIFEQWNTLKSKSVKDGSPSPIPDRHLLICQPEVSRTELDPEDGLYDRVSFDFWKTYMNKDGSIDDNFTIRKAIYFASMDISVRKEVWPFLLRVYTWNSTFEQRETVRNDLFLEYQNIKKKRMKKMNSNPKSSLIQIESTIWKDVVRTDRCNPYFSGDHNPNLEIMKDILLNYASMYPEINYIQGMSDLLAPILATLKNESDSYWCFSGLMHQTLFCTTSNTETNAMEMNLEYLRELMKLMEPKFFQYLVHLGGDALQLMFVHRWLLLFFKREFPESDALHIWEACWSMYRTKYFHLFVAVAIVSIYGPDVMSQKLPHDEILLYFSSLAMHMDTTVVLKKARGLLYNFYRLDRIPCTLADLMDQDSTVEQWSSHMPQYVFECTRVHGQNERCPFANQT</sequence>
<dbReference type="SMART" id="SM00164">
    <property type="entry name" value="TBC"/>
    <property type="match status" value="1"/>
</dbReference>
<dbReference type="OrthoDB" id="10264062at2759"/>
<comment type="caution">
    <text evidence="4">The sequence shown here is derived from an EMBL/GenBank/DDBJ whole genome shotgun (WGS) entry which is preliminary data.</text>
</comment>
<feature type="region of interest" description="Disordered" evidence="2">
    <location>
        <begin position="185"/>
        <end position="230"/>
    </location>
</feature>
<dbReference type="Gene3D" id="1.10.8.270">
    <property type="entry name" value="putative rabgap domain of human tbc1 domain family member 14 like domains"/>
    <property type="match status" value="1"/>
</dbReference>
<accession>A0A811KJ98</accession>
<dbReference type="GO" id="GO:0005769">
    <property type="term" value="C:early endosome"/>
    <property type="evidence" value="ECO:0007669"/>
    <property type="project" value="TreeGrafter"/>
</dbReference>
<dbReference type="InterPro" id="IPR035969">
    <property type="entry name" value="Rab-GAP_TBC_sf"/>
</dbReference>
<gene>
    <name evidence="4" type="ORF">BOKJ2_LOCUS5971</name>
</gene>
<reference evidence="4" key="1">
    <citation type="submission" date="2020-09" db="EMBL/GenBank/DDBJ databases">
        <authorList>
            <person name="Kikuchi T."/>
        </authorList>
    </citation>
    <scope>NUCLEOTIDE SEQUENCE</scope>
    <source>
        <strain evidence="4">SH1</strain>
    </source>
</reference>
<keyword evidence="1" id="KW-0343">GTPase activation</keyword>
<organism evidence="4 5">
    <name type="scientific">Bursaphelenchus okinawaensis</name>
    <dbReference type="NCBI Taxonomy" id="465554"/>
    <lineage>
        <taxon>Eukaryota</taxon>
        <taxon>Metazoa</taxon>
        <taxon>Ecdysozoa</taxon>
        <taxon>Nematoda</taxon>
        <taxon>Chromadorea</taxon>
        <taxon>Rhabditida</taxon>
        <taxon>Tylenchina</taxon>
        <taxon>Tylenchomorpha</taxon>
        <taxon>Aphelenchoidea</taxon>
        <taxon>Aphelenchoididae</taxon>
        <taxon>Bursaphelenchus</taxon>
    </lineage>
</organism>
<dbReference type="SUPFAM" id="SSF47923">
    <property type="entry name" value="Ypt/Rab-GAP domain of gyp1p"/>
    <property type="match status" value="2"/>
</dbReference>
<name>A0A811KJ98_9BILA</name>
<dbReference type="PANTHER" id="PTHR22957">
    <property type="entry name" value="TBC1 DOMAIN FAMILY MEMBER GTPASE-ACTIVATING PROTEIN"/>
    <property type="match status" value="1"/>
</dbReference>
<dbReference type="Proteomes" id="UP000783686">
    <property type="component" value="Unassembled WGS sequence"/>
</dbReference>
<dbReference type="FunFam" id="1.10.472.80:FF:000020">
    <property type="entry name" value="TBC1 domain family, member 16"/>
    <property type="match status" value="1"/>
</dbReference>
<evidence type="ECO:0000256" key="1">
    <source>
        <dbReference type="ARBA" id="ARBA00022468"/>
    </source>
</evidence>
<evidence type="ECO:0000313" key="4">
    <source>
        <dbReference type="EMBL" id="CAD5215194.1"/>
    </source>
</evidence>
<proteinExistence type="predicted"/>
<dbReference type="Pfam" id="PF00566">
    <property type="entry name" value="RabGAP-TBC"/>
    <property type="match status" value="1"/>
</dbReference>
<protein>
    <recommendedName>
        <fullName evidence="3">Rab-GAP TBC domain-containing protein</fullName>
    </recommendedName>
</protein>
<dbReference type="InterPro" id="IPR000195">
    <property type="entry name" value="Rab-GAP-TBC_dom"/>
</dbReference>
<dbReference type="PROSITE" id="PS50086">
    <property type="entry name" value="TBC_RABGAP"/>
    <property type="match status" value="1"/>
</dbReference>
<dbReference type="PANTHER" id="PTHR22957:SF547">
    <property type="entry name" value="TBC1 DOMAIN FAMILY MEMBER 16"/>
    <property type="match status" value="1"/>
</dbReference>
<evidence type="ECO:0000259" key="3">
    <source>
        <dbReference type="PROSITE" id="PS50086"/>
    </source>
</evidence>
<dbReference type="EMBL" id="CAJFCW020000003">
    <property type="protein sequence ID" value="CAG9103677.1"/>
    <property type="molecule type" value="Genomic_DNA"/>
</dbReference>
<evidence type="ECO:0000256" key="2">
    <source>
        <dbReference type="SAM" id="MobiDB-lite"/>
    </source>
</evidence>
<dbReference type="EMBL" id="CAJFDH010000003">
    <property type="protein sequence ID" value="CAD5215194.1"/>
    <property type="molecule type" value="Genomic_DNA"/>
</dbReference>
<keyword evidence="5" id="KW-1185">Reference proteome</keyword>
<dbReference type="AlphaFoldDB" id="A0A811KJ98"/>
<dbReference type="Gene3D" id="1.10.472.80">
    <property type="entry name" value="Ypt/Rab-GAP domain of gyp1p, domain 3"/>
    <property type="match status" value="1"/>
</dbReference>
<dbReference type="Gene3D" id="2.30.29.230">
    <property type="match status" value="1"/>
</dbReference>
<evidence type="ECO:0000313" key="5">
    <source>
        <dbReference type="Proteomes" id="UP000614601"/>
    </source>
</evidence>
<feature type="region of interest" description="Disordered" evidence="2">
    <location>
        <begin position="99"/>
        <end position="121"/>
    </location>
</feature>
<dbReference type="Proteomes" id="UP000614601">
    <property type="component" value="Unassembled WGS sequence"/>
</dbReference>